<dbReference type="AlphaFoldDB" id="A0A564TMZ3"/>
<dbReference type="GO" id="GO:0008760">
    <property type="term" value="F:UDP-N-acetylglucosamine 1-carboxyvinyltransferase activity"/>
    <property type="evidence" value="ECO:0007669"/>
    <property type="project" value="UniProtKB-UniRule"/>
</dbReference>
<evidence type="ECO:0000256" key="2">
    <source>
        <dbReference type="ARBA" id="ARBA00004752"/>
    </source>
</evidence>
<dbReference type="SUPFAM" id="SSF55205">
    <property type="entry name" value="EPT/RTPC-like"/>
    <property type="match status" value="1"/>
</dbReference>
<feature type="active site" description="Proton donor" evidence="12">
    <location>
        <position position="119"/>
    </location>
</feature>
<keyword evidence="8 12" id="KW-0131">Cell cycle</keyword>
<keyword evidence="7 12" id="KW-0573">Peptidoglycan synthesis</keyword>
<dbReference type="GO" id="GO:0051301">
    <property type="term" value="P:cell division"/>
    <property type="evidence" value="ECO:0007669"/>
    <property type="project" value="UniProtKB-KW"/>
</dbReference>
<evidence type="ECO:0000256" key="12">
    <source>
        <dbReference type="HAMAP-Rule" id="MF_00111"/>
    </source>
</evidence>
<keyword evidence="6 12" id="KW-0133">Cell shape</keyword>
<dbReference type="GO" id="GO:0005737">
    <property type="term" value="C:cytoplasm"/>
    <property type="evidence" value="ECO:0007669"/>
    <property type="project" value="UniProtKB-SubCell"/>
</dbReference>
<comment type="function">
    <text evidence="12">Cell wall formation. Adds enolpyruvyl to UDP-N-acetylglucosamine.</text>
</comment>
<accession>A0A564TMZ3</accession>
<dbReference type="EMBL" id="CABHMY010000100">
    <property type="protein sequence ID" value="VUX08581.1"/>
    <property type="molecule type" value="Genomic_DNA"/>
</dbReference>
<keyword evidence="4 12" id="KW-0132">Cell division</keyword>
<comment type="catalytic activity">
    <reaction evidence="11 12">
        <text>phosphoenolpyruvate + UDP-N-acetyl-alpha-D-glucosamine = UDP-N-acetyl-3-O-(1-carboxyvinyl)-alpha-D-glucosamine + phosphate</text>
        <dbReference type="Rhea" id="RHEA:18681"/>
        <dbReference type="ChEBI" id="CHEBI:43474"/>
        <dbReference type="ChEBI" id="CHEBI:57705"/>
        <dbReference type="ChEBI" id="CHEBI:58702"/>
        <dbReference type="ChEBI" id="CHEBI:68483"/>
        <dbReference type="EC" id="2.5.1.7"/>
    </reaction>
</comment>
<evidence type="ECO:0000256" key="6">
    <source>
        <dbReference type="ARBA" id="ARBA00022960"/>
    </source>
</evidence>
<feature type="binding site" evidence="12">
    <location>
        <begin position="26"/>
        <end position="27"/>
    </location>
    <ligand>
        <name>phosphoenolpyruvate</name>
        <dbReference type="ChEBI" id="CHEBI:58702"/>
    </ligand>
</feature>
<feature type="binding site" evidence="12">
    <location>
        <position position="332"/>
    </location>
    <ligand>
        <name>UDP-N-acetyl-alpha-D-glucosamine</name>
        <dbReference type="ChEBI" id="CHEBI:57705"/>
    </ligand>
</feature>
<evidence type="ECO:0000256" key="3">
    <source>
        <dbReference type="ARBA" id="ARBA00022490"/>
    </source>
</evidence>
<evidence type="ECO:0000256" key="5">
    <source>
        <dbReference type="ARBA" id="ARBA00022679"/>
    </source>
</evidence>
<evidence type="ECO:0000313" key="14">
    <source>
        <dbReference type="EMBL" id="VUX08581.1"/>
    </source>
</evidence>
<dbReference type="GO" id="GO:0071555">
    <property type="term" value="P:cell wall organization"/>
    <property type="evidence" value="ECO:0007669"/>
    <property type="project" value="UniProtKB-KW"/>
</dbReference>
<reference evidence="14 15" key="1">
    <citation type="submission" date="2019-07" db="EMBL/GenBank/DDBJ databases">
        <authorList>
            <person name="Hibberd C M."/>
            <person name="Gehrig L. J."/>
            <person name="Chang H.-W."/>
            <person name="Venkatesh S."/>
        </authorList>
    </citation>
    <scope>NUCLEOTIDE SEQUENCE [LARGE SCALE GENOMIC DNA]</scope>
    <source>
        <strain evidence="14">Faecalibacterium_prausnitzii_JG_BgPS064</strain>
    </source>
</reference>
<dbReference type="UniPathway" id="UPA00219"/>
<keyword evidence="9 12" id="KW-0961">Cell wall biogenesis/degradation</keyword>
<protein>
    <recommendedName>
        <fullName evidence="12">UDP-N-acetylglucosamine 1-carboxyvinyltransferase</fullName>
        <ecNumber evidence="12">2.5.1.7</ecNumber>
    </recommendedName>
    <alternativeName>
        <fullName evidence="12">Enoylpyruvate transferase</fullName>
    </alternativeName>
    <alternativeName>
        <fullName evidence="12">UDP-N-acetylglucosamine enolpyruvyl transferase</fullName>
        <shortName evidence="12">EPT</shortName>
    </alternativeName>
</protein>
<proteinExistence type="inferred from homology"/>
<dbReference type="EC" id="2.5.1.7" evidence="12"/>
<evidence type="ECO:0000256" key="9">
    <source>
        <dbReference type="ARBA" id="ARBA00023316"/>
    </source>
</evidence>
<evidence type="ECO:0000256" key="11">
    <source>
        <dbReference type="ARBA" id="ARBA00047527"/>
    </source>
</evidence>
<keyword evidence="5 12" id="KW-0808">Transferase</keyword>
<evidence type="ECO:0000256" key="4">
    <source>
        <dbReference type="ARBA" id="ARBA00022618"/>
    </source>
</evidence>
<keyword evidence="3 12" id="KW-0963">Cytoplasm</keyword>
<evidence type="ECO:0000259" key="13">
    <source>
        <dbReference type="Pfam" id="PF00275"/>
    </source>
</evidence>
<evidence type="ECO:0000256" key="1">
    <source>
        <dbReference type="ARBA" id="ARBA00004496"/>
    </source>
</evidence>
<comment type="caution">
    <text evidence="12">Lacks conserved residue(s) required for the propagation of feature annotation.</text>
</comment>
<dbReference type="InterPro" id="IPR036968">
    <property type="entry name" value="Enolpyruvate_Tfrase_sf"/>
</dbReference>
<feature type="binding site" evidence="12">
    <location>
        <begin position="124"/>
        <end position="128"/>
    </location>
    <ligand>
        <name>UDP-N-acetyl-alpha-D-glucosamine</name>
        <dbReference type="ChEBI" id="CHEBI:57705"/>
    </ligand>
</feature>
<dbReference type="InterPro" id="IPR050068">
    <property type="entry name" value="MurA_subfamily"/>
</dbReference>
<feature type="binding site" evidence="12">
    <location>
        <position position="310"/>
    </location>
    <ligand>
        <name>UDP-N-acetyl-alpha-D-glucosamine</name>
        <dbReference type="ChEBI" id="CHEBI:57705"/>
    </ligand>
</feature>
<dbReference type="GO" id="GO:0008360">
    <property type="term" value="P:regulation of cell shape"/>
    <property type="evidence" value="ECO:0007669"/>
    <property type="project" value="UniProtKB-KW"/>
</dbReference>
<dbReference type="InterPro" id="IPR005750">
    <property type="entry name" value="UDP_GlcNAc_COvinyl_MurA"/>
</dbReference>
<comment type="pathway">
    <text evidence="2 12">Cell wall biogenesis; peptidoglycan biosynthesis.</text>
</comment>
<dbReference type="Pfam" id="PF00275">
    <property type="entry name" value="EPSP_synthase"/>
    <property type="match status" value="1"/>
</dbReference>
<feature type="modified residue" description="2-(S-cysteinyl)pyruvic acid O-phosphothioketal" evidence="12">
    <location>
        <position position="119"/>
    </location>
</feature>
<evidence type="ECO:0000256" key="8">
    <source>
        <dbReference type="ARBA" id="ARBA00023306"/>
    </source>
</evidence>
<dbReference type="GO" id="GO:0009252">
    <property type="term" value="P:peptidoglycan biosynthetic process"/>
    <property type="evidence" value="ECO:0007669"/>
    <property type="project" value="UniProtKB-UniRule"/>
</dbReference>
<dbReference type="PANTHER" id="PTHR43783:SF1">
    <property type="entry name" value="UDP-N-ACETYLGLUCOSAMINE 1-CARBOXYVINYLTRANSFERASE"/>
    <property type="match status" value="1"/>
</dbReference>
<dbReference type="Proteomes" id="UP000406184">
    <property type="component" value="Unassembled WGS sequence"/>
</dbReference>
<gene>
    <name evidence="14" type="primary">murAA</name>
    <name evidence="12" type="synonym">murA</name>
    <name evidence="14" type="ORF">FPPS064S07_00526</name>
</gene>
<dbReference type="RefSeq" id="WP_243120113.1">
    <property type="nucleotide sequence ID" value="NZ_CABHMY010000100.1"/>
</dbReference>
<dbReference type="Gene3D" id="3.65.10.10">
    <property type="entry name" value="Enolpyruvate transferase domain"/>
    <property type="match status" value="2"/>
</dbReference>
<dbReference type="NCBIfam" id="NF006873">
    <property type="entry name" value="PRK09369.1"/>
    <property type="match status" value="1"/>
</dbReference>
<evidence type="ECO:0000256" key="10">
    <source>
        <dbReference type="ARBA" id="ARBA00038367"/>
    </source>
</evidence>
<dbReference type="InterPro" id="IPR013792">
    <property type="entry name" value="RNA3'P_cycl/enolpyr_Trfase_a/b"/>
</dbReference>
<dbReference type="InterPro" id="IPR001986">
    <property type="entry name" value="Enolpyruvate_Tfrase_dom"/>
</dbReference>
<comment type="similarity">
    <text evidence="10 12">Belongs to the EPSP synthase family. MurA subfamily.</text>
</comment>
<name>A0A564TMZ3_9FIRM</name>
<dbReference type="HAMAP" id="MF_00111">
    <property type="entry name" value="MurA"/>
    <property type="match status" value="1"/>
</dbReference>
<sequence>MTQQSGRIWVMGGRPLNGTAAIPAAKNSVLPLLAAALLCRGPVRLRAVPRLSDVECSLGLLRGAGCAAYWQGADIVVAGMPSNSTLPGETAAQMRASILFCAPLLARLGRAETSLPGGCNIGARPIDLHLEGLARMGAKELDAGAGKLVLAAPGGLHGADITLRFPSVGATETLLLAAVCARGTTVLRGAAREPEISDLAEFLNRCGGRIEGAGTSTLRIEGRRGLSGCDFSPLPDRIFASTLACAAAAAGGRVELTGCPPALYAPVLEILEQMGCTVERGADRAEVARFGRLYGAGRVFTGVYPGLATDAAPLLAAAMLCAEGESSIEDVIFERRFGCAEGFERLGGRVKRSGRVLSVGPLPESGLHGAALTAPDLRGGAALVVAALSAQGKSFVEETRHIDRGYAGLWEVLASLGGRIGREMPPPDAAVKKIPSKKQIYLAFEAKR</sequence>
<organism evidence="14 15">
    <name type="scientific">Faecalibacterium prausnitzii</name>
    <dbReference type="NCBI Taxonomy" id="853"/>
    <lineage>
        <taxon>Bacteria</taxon>
        <taxon>Bacillati</taxon>
        <taxon>Bacillota</taxon>
        <taxon>Clostridia</taxon>
        <taxon>Eubacteriales</taxon>
        <taxon>Oscillospiraceae</taxon>
        <taxon>Faecalibacterium</taxon>
    </lineage>
</organism>
<keyword evidence="12" id="KW-0670">Pyruvate</keyword>
<feature type="binding site" evidence="12">
    <location>
        <position position="95"/>
    </location>
    <ligand>
        <name>UDP-N-acetyl-alpha-D-glucosamine</name>
        <dbReference type="ChEBI" id="CHEBI:57705"/>
    </ligand>
</feature>
<evidence type="ECO:0000256" key="7">
    <source>
        <dbReference type="ARBA" id="ARBA00022984"/>
    </source>
</evidence>
<dbReference type="GO" id="GO:0019277">
    <property type="term" value="P:UDP-N-acetylgalactosamine biosynthetic process"/>
    <property type="evidence" value="ECO:0007669"/>
    <property type="project" value="InterPro"/>
</dbReference>
<feature type="domain" description="Enolpyruvate transferase" evidence="13">
    <location>
        <begin position="12"/>
        <end position="413"/>
    </location>
</feature>
<comment type="subcellular location">
    <subcellularLocation>
        <location evidence="1 12">Cytoplasm</location>
    </subcellularLocation>
</comment>
<dbReference type="PANTHER" id="PTHR43783">
    <property type="entry name" value="UDP-N-ACETYLGLUCOSAMINE 1-CARBOXYVINYLTRANSFERASE"/>
    <property type="match status" value="1"/>
</dbReference>
<evidence type="ECO:0000313" key="15">
    <source>
        <dbReference type="Proteomes" id="UP000406184"/>
    </source>
</evidence>
<keyword evidence="15" id="KW-1185">Reference proteome</keyword>